<gene>
    <name evidence="3" type="ORF">HDF09_003897</name>
</gene>
<dbReference type="GO" id="GO:0016851">
    <property type="term" value="F:magnesium chelatase activity"/>
    <property type="evidence" value="ECO:0007669"/>
    <property type="project" value="UniProtKB-EC"/>
</dbReference>
<dbReference type="EMBL" id="JACHDY010000007">
    <property type="protein sequence ID" value="MBB5319191.1"/>
    <property type="molecule type" value="Genomic_DNA"/>
</dbReference>
<dbReference type="SMART" id="SM00382">
    <property type="entry name" value="AAA"/>
    <property type="match status" value="1"/>
</dbReference>
<dbReference type="InterPro" id="IPR027417">
    <property type="entry name" value="P-loop_NTPase"/>
</dbReference>
<sequence>MTGPAYPFAAIVGQEQMKMALLLAAVDWRLGVLLRGDKGAGKTTTARALAELLPKPGRFVNLPIGITEDRLLGGLDLASTLKGEPALRPGLVAEANGGILYVDEVNLLPDHLADALLDAAATGVSTVEREGFSAVQEARFVLMGSMNPEEGSLRPQLLDRFALVADITASGLATERREVVERRLIYDADPALFAARWMEQQIYLQQRIAAARVMLPSVQCSTVMLEHISTIVCEHGVRSLRADLAIARASCAQAALLGCEEVTDEHIGAVLPLALAHRITHSPQKPPLPQTSPSLLPQTPAQSRESEETDETTEQRFSSLSVRTPELRWTANGGRSGATGARKGPAPGPVVRNRKSESPAELDSRSSVLEAIARTGRPSPRLQDLYDKVREPIVGSRFLFVVDSSGSHAARERMRVVKGAVAGLIERSLRRRDEIAVIVFRGESAEILVDPTSDVAAVVAALEYLPTGGRTPLAHALELANELVTPETLLLLVTDGRANVPYRSNDAWDDALQAAAKIRCPGLVVDTESSNHAFGKAKELADAMRVECISLSEFEAGYDFAVLLKNSVDR</sequence>
<dbReference type="Gene3D" id="3.40.50.300">
    <property type="entry name" value="P-loop containing nucleotide triphosphate hydrolases"/>
    <property type="match status" value="1"/>
</dbReference>
<dbReference type="Pfam" id="PF07728">
    <property type="entry name" value="AAA_5"/>
    <property type="match status" value="1"/>
</dbReference>
<dbReference type="PROSITE" id="PS00676">
    <property type="entry name" value="SIGMA54_INTERACT_2"/>
    <property type="match status" value="1"/>
</dbReference>
<dbReference type="Pfam" id="PF13519">
    <property type="entry name" value="VWA_2"/>
    <property type="match status" value="1"/>
</dbReference>
<dbReference type="InterPro" id="IPR025943">
    <property type="entry name" value="Sigma_54_int_dom_ATP-bd_2"/>
</dbReference>
<feature type="region of interest" description="Disordered" evidence="1">
    <location>
        <begin position="281"/>
        <end position="365"/>
    </location>
</feature>
<proteinExistence type="predicted"/>
<keyword evidence="3" id="KW-0436">Ligase</keyword>
<dbReference type="CDD" id="cd00009">
    <property type="entry name" value="AAA"/>
    <property type="match status" value="1"/>
</dbReference>
<feature type="domain" description="VWFA" evidence="2">
    <location>
        <begin position="397"/>
        <end position="525"/>
    </location>
</feature>
<dbReference type="PANTHER" id="PTHR35023:SF1">
    <property type="entry name" value="MG-PROTOPORPHYRIN IX CHELATASE"/>
    <property type="match status" value="1"/>
</dbReference>
<evidence type="ECO:0000256" key="1">
    <source>
        <dbReference type="SAM" id="MobiDB-lite"/>
    </source>
</evidence>
<dbReference type="SMART" id="SM00327">
    <property type="entry name" value="VWA"/>
    <property type="match status" value="1"/>
</dbReference>
<dbReference type="InterPro" id="IPR003593">
    <property type="entry name" value="AAA+_ATPase"/>
</dbReference>
<dbReference type="Gene3D" id="3.40.50.410">
    <property type="entry name" value="von Willebrand factor, type A domain"/>
    <property type="match status" value="1"/>
</dbReference>
<dbReference type="SUPFAM" id="SSF52540">
    <property type="entry name" value="P-loop containing nucleoside triphosphate hydrolases"/>
    <property type="match status" value="1"/>
</dbReference>
<dbReference type="SUPFAM" id="SSF53300">
    <property type="entry name" value="vWA-like"/>
    <property type="match status" value="1"/>
</dbReference>
<dbReference type="InterPro" id="IPR002035">
    <property type="entry name" value="VWF_A"/>
</dbReference>
<dbReference type="Pfam" id="PF17863">
    <property type="entry name" value="AAA_lid_2"/>
    <property type="match status" value="1"/>
</dbReference>
<organism evidence="3 4">
    <name type="scientific">Tunturiibacter empetritectus</name>
    <dbReference type="NCBI Taxonomy" id="3069691"/>
    <lineage>
        <taxon>Bacteria</taxon>
        <taxon>Pseudomonadati</taxon>
        <taxon>Acidobacteriota</taxon>
        <taxon>Terriglobia</taxon>
        <taxon>Terriglobales</taxon>
        <taxon>Acidobacteriaceae</taxon>
        <taxon>Tunturiibacter</taxon>
    </lineage>
</organism>
<dbReference type="EC" id="6.6.1.1" evidence="3"/>
<dbReference type="Proteomes" id="UP000568106">
    <property type="component" value="Unassembled WGS sequence"/>
</dbReference>
<dbReference type="GO" id="GO:0005524">
    <property type="term" value="F:ATP binding"/>
    <property type="evidence" value="ECO:0007669"/>
    <property type="project" value="InterPro"/>
</dbReference>
<dbReference type="Gene3D" id="1.10.8.80">
    <property type="entry name" value="Magnesium chelatase subunit I, C-Terminal domain"/>
    <property type="match status" value="1"/>
</dbReference>
<dbReference type="GO" id="GO:0016887">
    <property type="term" value="F:ATP hydrolysis activity"/>
    <property type="evidence" value="ECO:0007669"/>
    <property type="project" value="InterPro"/>
</dbReference>
<dbReference type="AlphaFoldDB" id="A0A7W8IMR0"/>
<feature type="compositionally biased region" description="Low complexity" evidence="1">
    <location>
        <begin position="291"/>
        <end position="300"/>
    </location>
</feature>
<dbReference type="InterPro" id="IPR011704">
    <property type="entry name" value="ATPase_dyneun-rel_AAA"/>
</dbReference>
<comment type="caution">
    <text evidence="3">The sequence shown here is derived from an EMBL/GenBank/DDBJ whole genome shotgun (WGS) entry which is preliminary data.</text>
</comment>
<keyword evidence="4" id="KW-1185">Reference proteome</keyword>
<protein>
    <submittedName>
        <fullName evidence="3">Magnesium chelatase subunit D</fullName>
        <ecNumber evidence="3">6.6.1.1</ecNumber>
    </submittedName>
</protein>
<reference evidence="3" key="1">
    <citation type="submission" date="2020-08" db="EMBL/GenBank/DDBJ databases">
        <title>Genomic Encyclopedia of Type Strains, Phase IV (KMG-V): Genome sequencing to study the core and pangenomes of soil and plant-associated prokaryotes.</title>
        <authorList>
            <person name="Whitman W."/>
        </authorList>
    </citation>
    <scope>NUCLEOTIDE SEQUENCE [LARGE SCALE GENOMIC DNA]</scope>
    <source>
        <strain evidence="3">M8UP27</strain>
    </source>
</reference>
<accession>A0A7W8IMR0</accession>
<evidence type="ECO:0000313" key="3">
    <source>
        <dbReference type="EMBL" id="MBB5319191.1"/>
    </source>
</evidence>
<dbReference type="PROSITE" id="PS50234">
    <property type="entry name" value="VWFA"/>
    <property type="match status" value="1"/>
</dbReference>
<evidence type="ECO:0000313" key="4">
    <source>
        <dbReference type="Proteomes" id="UP000568106"/>
    </source>
</evidence>
<dbReference type="PANTHER" id="PTHR35023">
    <property type="entry name" value="CHELATASE-RELATED"/>
    <property type="match status" value="1"/>
</dbReference>
<evidence type="ECO:0000259" key="2">
    <source>
        <dbReference type="PROSITE" id="PS50234"/>
    </source>
</evidence>
<name>A0A7W8IMR0_9BACT</name>
<feature type="compositionally biased region" description="Basic and acidic residues" evidence="1">
    <location>
        <begin position="354"/>
        <end position="364"/>
    </location>
</feature>
<dbReference type="InterPro" id="IPR041628">
    <property type="entry name" value="ChlI/MoxR_AAA_lid"/>
</dbReference>
<dbReference type="InterPro" id="IPR036465">
    <property type="entry name" value="vWFA_dom_sf"/>
</dbReference>
<dbReference type="InterPro" id="IPR052989">
    <property type="entry name" value="Mg-chelatase_DI-like"/>
</dbReference>